<dbReference type="Proteomes" id="UP001235939">
    <property type="component" value="Chromosome 02"/>
</dbReference>
<evidence type="ECO:0000259" key="1">
    <source>
        <dbReference type="Pfam" id="PF00085"/>
    </source>
</evidence>
<evidence type="ECO:0000313" key="2">
    <source>
        <dbReference type="EMBL" id="UYV62926.1"/>
    </source>
</evidence>
<dbReference type="SUPFAM" id="SSF52833">
    <property type="entry name" value="Thioredoxin-like"/>
    <property type="match status" value="1"/>
</dbReference>
<accession>A0ABY6K3Q6</accession>
<dbReference type="InterPro" id="IPR013766">
    <property type="entry name" value="Thioredoxin_domain"/>
</dbReference>
<proteinExistence type="predicted"/>
<organism evidence="2 3">
    <name type="scientific">Cordylochernes scorpioides</name>
    <dbReference type="NCBI Taxonomy" id="51811"/>
    <lineage>
        <taxon>Eukaryota</taxon>
        <taxon>Metazoa</taxon>
        <taxon>Ecdysozoa</taxon>
        <taxon>Arthropoda</taxon>
        <taxon>Chelicerata</taxon>
        <taxon>Arachnida</taxon>
        <taxon>Pseudoscorpiones</taxon>
        <taxon>Cheliferoidea</taxon>
        <taxon>Chernetidae</taxon>
        <taxon>Cordylochernes</taxon>
    </lineage>
</organism>
<reference evidence="2 3" key="1">
    <citation type="submission" date="2022-01" db="EMBL/GenBank/DDBJ databases">
        <title>A chromosomal length assembly of Cordylochernes scorpioides.</title>
        <authorList>
            <person name="Zeh D."/>
            <person name="Zeh J."/>
        </authorList>
    </citation>
    <scope>NUCLEOTIDE SEQUENCE [LARGE SCALE GENOMIC DNA]</scope>
    <source>
        <strain evidence="2">IN4F17</strain>
        <tissue evidence="2">Whole Body</tissue>
    </source>
</reference>
<sequence>MLVAAVGCGHCKKAKPEFEATAAKFKDDPKVMFASMGDVAIELWQVELAAVDCTAYPQLCSGLDVKAYPTFLYFNYYNKKQLPYEGGRTVSTFALFLLLGHKF</sequence>
<dbReference type="Pfam" id="PF00085">
    <property type="entry name" value="Thioredoxin"/>
    <property type="match status" value="1"/>
</dbReference>
<dbReference type="Gene3D" id="3.40.30.10">
    <property type="entry name" value="Glutaredoxin"/>
    <property type="match status" value="1"/>
</dbReference>
<dbReference type="CDD" id="cd02961">
    <property type="entry name" value="PDI_a_family"/>
    <property type="match status" value="1"/>
</dbReference>
<dbReference type="InterPro" id="IPR051063">
    <property type="entry name" value="PDI"/>
</dbReference>
<dbReference type="EMBL" id="CP092864">
    <property type="protein sequence ID" value="UYV62926.1"/>
    <property type="molecule type" value="Genomic_DNA"/>
</dbReference>
<gene>
    <name evidence="2" type="ORF">LAZ67_2002535</name>
</gene>
<feature type="domain" description="Thioredoxin" evidence="1">
    <location>
        <begin position="7"/>
        <end position="94"/>
    </location>
</feature>
<name>A0ABY6K3Q6_9ARAC</name>
<keyword evidence="3" id="KW-1185">Reference proteome</keyword>
<dbReference type="PANTHER" id="PTHR45672">
    <property type="entry name" value="PROTEIN DISULFIDE-ISOMERASE C17H9.14C-RELATED"/>
    <property type="match status" value="1"/>
</dbReference>
<evidence type="ECO:0000313" key="3">
    <source>
        <dbReference type="Proteomes" id="UP001235939"/>
    </source>
</evidence>
<dbReference type="InterPro" id="IPR036249">
    <property type="entry name" value="Thioredoxin-like_sf"/>
</dbReference>
<protein>
    <submittedName>
        <fullName evidence="2">PDIA5</fullName>
    </submittedName>
</protein>
<dbReference type="PANTHER" id="PTHR45672:SF2">
    <property type="entry name" value="PROTEIN DISULFIDE-ISOMERASE A5"/>
    <property type="match status" value="1"/>
</dbReference>